<protein>
    <submittedName>
        <fullName evidence="2">Uncharacterized protein LOC114342293</fullName>
    </submittedName>
</protein>
<reference evidence="2" key="1">
    <citation type="submission" date="2025-08" db="UniProtKB">
        <authorList>
            <consortium name="RefSeq"/>
        </authorList>
    </citation>
    <scope>IDENTIFICATION</scope>
    <source>
        <tissue evidence="2">Whole insect</tissue>
    </source>
</reference>
<dbReference type="AlphaFoldDB" id="A0A6P7GS60"/>
<accession>A0A6P7GS60</accession>
<dbReference type="RefSeq" id="XP_028148892.1">
    <property type="nucleotide sequence ID" value="XM_028293091.1"/>
</dbReference>
<organism evidence="2">
    <name type="scientific">Diabrotica virgifera virgifera</name>
    <name type="common">western corn rootworm</name>
    <dbReference type="NCBI Taxonomy" id="50390"/>
    <lineage>
        <taxon>Eukaryota</taxon>
        <taxon>Metazoa</taxon>
        <taxon>Ecdysozoa</taxon>
        <taxon>Arthropoda</taxon>
        <taxon>Hexapoda</taxon>
        <taxon>Insecta</taxon>
        <taxon>Pterygota</taxon>
        <taxon>Neoptera</taxon>
        <taxon>Endopterygota</taxon>
        <taxon>Coleoptera</taxon>
        <taxon>Polyphaga</taxon>
        <taxon>Cucujiformia</taxon>
        <taxon>Chrysomeloidea</taxon>
        <taxon>Chrysomelidae</taxon>
        <taxon>Galerucinae</taxon>
        <taxon>Diabroticina</taxon>
        <taxon>Diabroticites</taxon>
        <taxon>Diabrotica</taxon>
    </lineage>
</organism>
<dbReference type="SUPFAM" id="SSF57756">
    <property type="entry name" value="Retrovirus zinc finger-like domains"/>
    <property type="match status" value="1"/>
</dbReference>
<feature type="region of interest" description="Disordered" evidence="1">
    <location>
        <begin position="62"/>
        <end position="82"/>
    </location>
</feature>
<sequence>MQRLFDRLETKLDEATMVKYIRRNLLPKFMQPLALVDISSVAELKVMCRRLEESFDLTEASSSSYRPRNDMESNVSARSSDTRTFRPIRQQINAVTSNSRNPGCWNCGGGHFFVQCTLPLKMFCYGCGLPGVIKPRCNVCSKNEYGRGEV</sequence>
<dbReference type="InterPro" id="IPR036875">
    <property type="entry name" value="Znf_CCHC_sf"/>
</dbReference>
<evidence type="ECO:0000313" key="2">
    <source>
        <dbReference type="RefSeq" id="XP_028148892.1"/>
    </source>
</evidence>
<proteinExistence type="predicted"/>
<name>A0A6P7GS60_DIAVI</name>
<dbReference type="InParanoid" id="A0A6P7GS60"/>
<dbReference type="GO" id="GO:0003676">
    <property type="term" value="F:nucleic acid binding"/>
    <property type="evidence" value="ECO:0007669"/>
    <property type="project" value="InterPro"/>
</dbReference>
<dbReference type="GO" id="GO:0008270">
    <property type="term" value="F:zinc ion binding"/>
    <property type="evidence" value="ECO:0007669"/>
    <property type="project" value="InterPro"/>
</dbReference>
<evidence type="ECO:0000256" key="1">
    <source>
        <dbReference type="SAM" id="MobiDB-lite"/>
    </source>
</evidence>
<feature type="compositionally biased region" description="Polar residues" evidence="1">
    <location>
        <begin position="62"/>
        <end position="79"/>
    </location>
</feature>
<gene>
    <name evidence="2" type="primary">LOC114342293</name>
</gene>